<dbReference type="Proteomes" id="UP000034112">
    <property type="component" value="Unassembled WGS sequence"/>
</dbReference>
<name>A0A0F9X274_TRIHA</name>
<feature type="compositionally biased region" description="Basic and acidic residues" evidence="1">
    <location>
        <begin position="15"/>
        <end position="25"/>
    </location>
</feature>
<feature type="compositionally biased region" description="Basic and acidic residues" evidence="1">
    <location>
        <begin position="154"/>
        <end position="183"/>
    </location>
</feature>
<proteinExistence type="predicted"/>
<organism evidence="2 3">
    <name type="scientific">Trichoderma harzianum</name>
    <name type="common">Hypocrea lixii</name>
    <dbReference type="NCBI Taxonomy" id="5544"/>
    <lineage>
        <taxon>Eukaryota</taxon>
        <taxon>Fungi</taxon>
        <taxon>Dikarya</taxon>
        <taxon>Ascomycota</taxon>
        <taxon>Pezizomycotina</taxon>
        <taxon>Sordariomycetes</taxon>
        <taxon>Hypocreomycetidae</taxon>
        <taxon>Hypocreales</taxon>
        <taxon>Hypocreaceae</taxon>
        <taxon>Trichoderma</taxon>
    </lineage>
</organism>
<protein>
    <submittedName>
        <fullName evidence="2">Uncharacterized protein</fullName>
    </submittedName>
</protein>
<accession>A0A0F9X274</accession>
<reference evidence="3" key="1">
    <citation type="journal article" date="2015" name="Genome Announc.">
        <title>Draft whole-genome sequence of the biocontrol agent Trichoderma harzianum T6776.</title>
        <authorList>
            <person name="Baroncelli R."/>
            <person name="Piaggeschi G."/>
            <person name="Fiorini L."/>
            <person name="Bertolini E."/>
            <person name="Zapparata A."/>
            <person name="Pe M.E."/>
            <person name="Sarrocco S."/>
            <person name="Vannacci G."/>
        </authorList>
    </citation>
    <scope>NUCLEOTIDE SEQUENCE [LARGE SCALE GENOMIC DNA]</scope>
    <source>
        <strain evidence="3">T6776</strain>
    </source>
</reference>
<gene>
    <name evidence="2" type="ORF">THAR02_08564</name>
</gene>
<evidence type="ECO:0000313" key="3">
    <source>
        <dbReference type="Proteomes" id="UP000034112"/>
    </source>
</evidence>
<comment type="caution">
    <text evidence="2">The sequence shown here is derived from an EMBL/GenBank/DDBJ whole genome shotgun (WGS) entry which is preliminary data.</text>
</comment>
<dbReference type="OrthoDB" id="4899201at2759"/>
<evidence type="ECO:0000256" key="1">
    <source>
        <dbReference type="SAM" id="MobiDB-lite"/>
    </source>
</evidence>
<sequence length="298" mass="34132">MSSKKKKQMMLSYKDLLRPRIKGEPRQQVNKGDPEWEDGIKCIKAYHSQATMLSQANRQEMREIIRSRRYVITPSAKDTPLRHKLMKAHKKSIKRGRAPSWPIFIILKTLYRPALPKEYKRCIRMAFGTTEVKDHTHEYFALDGAEPAEPATTEEDHQTSPWKDEVLDDKPEISKETKKRDASALDIEDGSSSANKRAKVAGAESVSLTVPMANAVSEQQAAEEGGCECTVGKLWEMIDKRFEAMREDLERKEKEKFEVQTKELQVVMREVVRLHGEALMRLAEITWQRPAAPQGVDV</sequence>
<feature type="region of interest" description="Disordered" evidence="1">
    <location>
        <begin position="146"/>
        <end position="196"/>
    </location>
</feature>
<dbReference type="EMBL" id="JOKZ01000336">
    <property type="protein sequence ID" value="KKO99330.1"/>
    <property type="molecule type" value="Genomic_DNA"/>
</dbReference>
<dbReference type="AlphaFoldDB" id="A0A0F9X274"/>
<feature type="region of interest" description="Disordered" evidence="1">
    <location>
        <begin position="15"/>
        <end position="34"/>
    </location>
</feature>
<evidence type="ECO:0000313" key="2">
    <source>
        <dbReference type="EMBL" id="KKO99330.1"/>
    </source>
</evidence>